<evidence type="ECO:0000256" key="1">
    <source>
        <dbReference type="ARBA" id="ARBA00000402"/>
    </source>
</evidence>
<comment type="cofactor">
    <cofactor evidence="2">
        <name>Zn(2+)</name>
        <dbReference type="ChEBI" id="CHEBI:29105"/>
    </cofactor>
</comment>
<keyword evidence="12" id="KW-1185">Reference proteome</keyword>
<evidence type="ECO:0000313" key="12">
    <source>
        <dbReference type="Proteomes" id="UP000053780"/>
    </source>
</evidence>
<evidence type="ECO:0000256" key="10">
    <source>
        <dbReference type="ARBA" id="ARBA00022833"/>
    </source>
</evidence>
<evidence type="ECO:0000256" key="6">
    <source>
        <dbReference type="ARBA" id="ARBA00022722"/>
    </source>
</evidence>
<dbReference type="OrthoDB" id="527344at2759"/>
<dbReference type="GO" id="GO:1990180">
    <property type="term" value="P:mitochondrial tRNA 3'-end processing"/>
    <property type="evidence" value="ECO:0007669"/>
    <property type="project" value="TreeGrafter"/>
</dbReference>
<evidence type="ECO:0000256" key="9">
    <source>
        <dbReference type="ARBA" id="ARBA00022801"/>
    </source>
</evidence>
<comment type="similarity">
    <text evidence="3">Belongs to the RNase Z family.</text>
</comment>
<dbReference type="EMBL" id="KE647073">
    <property type="protein sequence ID" value="EQB61859.1"/>
    <property type="molecule type" value="Genomic_DNA"/>
</dbReference>
<dbReference type="Proteomes" id="UP000053780">
    <property type="component" value="Unassembled WGS sequence"/>
</dbReference>
<accession>T0LC54</accession>
<name>T0LC54_9MICR</name>
<dbReference type="HOGENOM" id="CLU_2528044_0_0_1"/>
<evidence type="ECO:0000313" key="11">
    <source>
        <dbReference type="EMBL" id="EQB61859.1"/>
    </source>
</evidence>
<evidence type="ECO:0000256" key="4">
    <source>
        <dbReference type="ARBA" id="ARBA00012477"/>
    </source>
</evidence>
<reference evidence="11 12" key="1">
    <citation type="journal article" date="2013" name="BMC Genomics">
        <title>Genome sequencing and comparative genomics of honey bee microsporidia, Nosema apis reveal novel insights into host-parasite interactions.</title>
        <authorList>
            <person name="Chen Yp."/>
            <person name="Pettis J.S."/>
            <person name="Zhao Y."/>
            <person name="Liu X."/>
            <person name="Tallon L.J."/>
            <person name="Sadzewicz L.D."/>
            <person name="Li R."/>
            <person name="Zheng H."/>
            <person name="Huang S."/>
            <person name="Zhang X."/>
            <person name="Hamilton M.C."/>
            <person name="Pernal S.F."/>
            <person name="Melathopoulos A.P."/>
            <person name="Yan X."/>
            <person name="Evans J.D."/>
        </authorList>
    </citation>
    <scope>NUCLEOTIDE SEQUENCE [LARGE SCALE GENOMIC DNA]</scope>
    <source>
        <strain evidence="11 12">BRL 01</strain>
    </source>
</reference>
<gene>
    <name evidence="11" type="ORF">NAPIS_ORF00559</name>
</gene>
<dbReference type="EC" id="3.1.26.11" evidence="4"/>
<keyword evidence="7" id="KW-0479">Metal-binding</keyword>
<dbReference type="AlphaFoldDB" id="T0LC54"/>
<dbReference type="InterPro" id="IPR047151">
    <property type="entry name" value="RNZ2-like"/>
</dbReference>
<evidence type="ECO:0000256" key="2">
    <source>
        <dbReference type="ARBA" id="ARBA00001947"/>
    </source>
</evidence>
<dbReference type="VEuPathDB" id="MicrosporidiaDB:NAPIS_ORF00559"/>
<dbReference type="GO" id="GO:0042781">
    <property type="term" value="F:3'-tRNA processing endoribonuclease activity"/>
    <property type="evidence" value="ECO:0007669"/>
    <property type="project" value="UniProtKB-EC"/>
</dbReference>
<dbReference type="Gene3D" id="3.60.15.10">
    <property type="entry name" value="Ribonuclease Z/Hydroxyacylglutathione hydrolase-like"/>
    <property type="match status" value="1"/>
</dbReference>
<keyword evidence="6" id="KW-0540">Nuclease</keyword>
<evidence type="ECO:0000256" key="7">
    <source>
        <dbReference type="ARBA" id="ARBA00022723"/>
    </source>
</evidence>
<dbReference type="PANTHER" id="PTHR12553">
    <property type="entry name" value="ZINC PHOSPHODIESTERASE ELAC PROTEIN 2"/>
    <property type="match status" value="1"/>
</dbReference>
<keyword evidence="9" id="KW-0378">Hydrolase</keyword>
<proteinExistence type="inferred from homology"/>
<dbReference type="InterPro" id="IPR036866">
    <property type="entry name" value="RibonucZ/Hydroxyglut_hydro"/>
</dbReference>
<evidence type="ECO:0000256" key="3">
    <source>
        <dbReference type="ARBA" id="ARBA00007823"/>
    </source>
</evidence>
<organism evidence="11 12">
    <name type="scientific">Vairimorpha apis BRL 01</name>
    <dbReference type="NCBI Taxonomy" id="1037528"/>
    <lineage>
        <taxon>Eukaryota</taxon>
        <taxon>Fungi</taxon>
        <taxon>Fungi incertae sedis</taxon>
        <taxon>Microsporidia</taxon>
        <taxon>Nosematidae</taxon>
        <taxon>Vairimorpha</taxon>
    </lineage>
</organism>
<protein>
    <recommendedName>
        <fullName evidence="4">ribonuclease Z</fullName>
        <ecNumber evidence="4">3.1.26.11</ecNumber>
    </recommendedName>
</protein>
<keyword evidence="5" id="KW-0819">tRNA processing</keyword>
<dbReference type="PANTHER" id="PTHR12553:SF49">
    <property type="entry name" value="ZINC PHOSPHODIESTERASE ELAC PROTEIN 2"/>
    <property type="match status" value="1"/>
</dbReference>
<evidence type="ECO:0000256" key="8">
    <source>
        <dbReference type="ARBA" id="ARBA00022759"/>
    </source>
</evidence>
<dbReference type="GO" id="GO:0005739">
    <property type="term" value="C:mitochondrion"/>
    <property type="evidence" value="ECO:0007669"/>
    <property type="project" value="TreeGrafter"/>
</dbReference>
<evidence type="ECO:0000256" key="5">
    <source>
        <dbReference type="ARBA" id="ARBA00022694"/>
    </source>
</evidence>
<sequence>MIHECTFDDENKANAYKTLHSTLKEAENIFTLSQSKKLLLTHFSQRFPKNLTKPIGIPCYDFYLHVIDRFFIKIKIAILYYIDI</sequence>
<comment type="catalytic activity">
    <reaction evidence="1">
        <text>Endonucleolytic cleavage of RNA, removing extra 3' nucleotides from tRNA precursor, generating 3' termini of tRNAs. A 3'-hydroxy group is left at the tRNA terminus and a 5'-phosphoryl group is left at the trailer molecule.</text>
        <dbReference type="EC" id="3.1.26.11"/>
    </reaction>
</comment>
<keyword evidence="8" id="KW-0255">Endonuclease</keyword>
<dbReference type="GO" id="GO:0046872">
    <property type="term" value="F:metal ion binding"/>
    <property type="evidence" value="ECO:0007669"/>
    <property type="project" value="UniProtKB-KW"/>
</dbReference>
<keyword evidence="10" id="KW-0862">Zinc</keyword>
<dbReference type="SUPFAM" id="SSF56281">
    <property type="entry name" value="Metallo-hydrolase/oxidoreductase"/>
    <property type="match status" value="1"/>
</dbReference>